<name>A0A2P2JIU9_RHIMU</name>
<dbReference type="AlphaFoldDB" id="A0A2P2JIU9"/>
<protein>
    <submittedName>
        <fullName evidence="1">Uncharacterized protein</fullName>
    </submittedName>
</protein>
<accession>A0A2P2JIU9</accession>
<sequence>MQVRAMSALAELLCGTSSSSGAGSSSTPAS</sequence>
<proteinExistence type="predicted"/>
<evidence type="ECO:0000313" key="1">
    <source>
        <dbReference type="EMBL" id="MBW93406.1"/>
    </source>
</evidence>
<organism evidence="1">
    <name type="scientific">Rhizophora mucronata</name>
    <name type="common">Asiatic mangrove</name>
    <dbReference type="NCBI Taxonomy" id="61149"/>
    <lineage>
        <taxon>Eukaryota</taxon>
        <taxon>Viridiplantae</taxon>
        <taxon>Streptophyta</taxon>
        <taxon>Embryophyta</taxon>
        <taxon>Tracheophyta</taxon>
        <taxon>Spermatophyta</taxon>
        <taxon>Magnoliopsida</taxon>
        <taxon>eudicotyledons</taxon>
        <taxon>Gunneridae</taxon>
        <taxon>Pentapetalae</taxon>
        <taxon>rosids</taxon>
        <taxon>fabids</taxon>
        <taxon>Malpighiales</taxon>
        <taxon>Rhizophoraceae</taxon>
        <taxon>Rhizophora</taxon>
    </lineage>
</organism>
<dbReference type="EMBL" id="GGEC01012923">
    <property type="protein sequence ID" value="MBW93406.1"/>
    <property type="molecule type" value="Transcribed_RNA"/>
</dbReference>
<reference evidence="1" key="1">
    <citation type="submission" date="2018-02" db="EMBL/GenBank/DDBJ databases">
        <title>Rhizophora mucronata_Transcriptome.</title>
        <authorList>
            <person name="Meera S.P."/>
            <person name="Sreeshan A."/>
            <person name="Augustine A."/>
        </authorList>
    </citation>
    <scope>NUCLEOTIDE SEQUENCE</scope>
    <source>
        <tissue evidence="1">Leaf</tissue>
    </source>
</reference>